<keyword evidence="2" id="KW-0812">Transmembrane</keyword>
<evidence type="ECO:0000256" key="1">
    <source>
        <dbReference type="SAM" id="MobiDB-lite"/>
    </source>
</evidence>
<dbReference type="Proteomes" id="UP000665561">
    <property type="component" value="Unassembled WGS sequence"/>
</dbReference>
<keyword evidence="5" id="KW-1185">Reference proteome</keyword>
<dbReference type="RefSeq" id="WP_161742073.1">
    <property type="nucleotide sequence ID" value="NZ_JAAAMV010000002.1"/>
</dbReference>
<dbReference type="InterPro" id="IPR013099">
    <property type="entry name" value="K_chnl_dom"/>
</dbReference>
<reference evidence="4 5" key="1">
    <citation type="submission" date="2020-01" db="EMBL/GenBank/DDBJ databases">
        <title>Paenibacillus soybeanensis sp. nov. isolated from the nodules of soybean (Glycine max(L.) Merr).</title>
        <authorList>
            <person name="Wang H."/>
        </authorList>
    </citation>
    <scope>NUCLEOTIDE SEQUENCE [LARGE SCALE GENOMIC DNA]</scope>
    <source>
        <strain evidence="4 5">T1</strain>
    </source>
</reference>
<evidence type="ECO:0000259" key="3">
    <source>
        <dbReference type="Pfam" id="PF07885"/>
    </source>
</evidence>
<evidence type="ECO:0000313" key="4">
    <source>
        <dbReference type="EMBL" id="NBD23543.1"/>
    </source>
</evidence>
<proteinExistence type="predicted"/>
<dbReference type="SUPFAM" id="SSF81324">
    <property type="entry name" value="Voltage-gated potassium channels"/>
    <property type="match status" value="1"/>
</dbReference>
<evidence type="ECO:0000313" key="5">
    <source>
        <dbReference type="Proteomes" id="UP000665561"/>
    </source>
</evidence>
<dbReference type="Gene3D" id="1.10.287.70">
    <property type="match status" value="1"/>
</dbReference>
<feature type="domain" description="Potassium channel" evidence="3">
    <location>
        <begin position="363"/>
        <end position="413"/>
    </location>
</feature>
<feature type="region of interest" description="Disordered" evidence="1">
    <location>
        <begin position="281"/>
        <end position="300"/>
    </location>
</feature>
<dbReference type="Pfam" id="PF07885">
    <property type="entry name" value="Ion_trans_2"/>
    <property type="match status" value="1"/>
</dbReference>
<comment type="caution">
    <text evidence="4">The sequence shown here is derived from an EMBL/GenBank/DDBJ whole genome shotgun (WGS) entry which is preliminary data.</text>
</comment>
<accession>A0ABW9XLS0</accession>
<feature type="transmembrane region" description="Helical" evidence="2">
    <location>
        <begin position="59"/>
        <end position="82"/>
    </location>
</feature>
<feature type="transmembrane region" description="Helical" evidence="2">
    <location>
        <begin position="392"/>
        <end position="411"/>
    </location>
</feature>
<evidence type="ECO:0000256" key="2">
    <source>
        <dbReference type="SAM" id="Phobius"/>
    </source>
</evidence>
<feature type="transmembrane region" description="Helical" evidence="2">
    <location>
        <begin position="130"/>
        <end position="148"/>
    </location>
</feature>
<feature type="transmembrane region" description="Helical" evidence="2">
    <location>
        <begin position="102"/>
        <end position="123"/>
    </location>
</feature>
<name>A0ABW9XLS0_9BACL</name>
<keyword evidence="2" id="KW-0472">Membrane</keyword>
<keyword evidence="2" id="KW-1133">Transmembrane helix</keyword>
<feature type="transmembrane region" description="Helical" evidence="2">
    <location>
        <begin position="19"/>
        <end position="39"/>
    </location>
</feature>
<protein>
    <recommendedName>
        <fullName evidence="3">Potassium channel domain-containing protein</fullName>
    </recommendedName>
</protein>
<sequence>MTLTIIAASLEYAIARTPYHGALKAVKLAAALVLAWGFYKDQRLVFANWQMKLSRQMLLHVALLMLALLGFQASVAAIQILVRESNAYGPDSAQRLESWLQMAAYPFLIAASCLGTDGFAAWIKRNSKHLTMLLYLFVWVWFGSYYYYMASRTMGDDFVFSEQARIQATLGGLAAADGYDGYDEYRLKEILEKAQYKKDYLTMEGNAYLTLDATGIDWGEIYEHQFAREGYAFYSFEASDKALVIEPAMLDYDSMAAWDKELGKRYTEVVVKLYPAEEPGQTNEDGVRYDEGSEGISAGEASKKPVKSLTLYFAGQDYAHFMQIFGNHPSDRHLSRLIAASHTLPDGKFLELYVGINGYVNYRIEDFWYFSAITITTLGFGDITPNSGPVKVAVMIETLLGVLLVGIYVSLVSRKKRESG</sequence>
<gene>
    <name evidence="4" type="ORF">GT019_06625</name>
</gene>
<organism evidence="4 5">
    <name type="scientific">Paenibacillus glycinis</name>
    <dbReference type="NCBI Taxonomy" id="2697035"/>
    <lineage>
        <taxon>Bacteria</taxon>
        <taxon>Bacillati</taxon>
        <taxon>Bacillota</taxon>
        <taxon>Bacilli</taxon>
        <taxon>Bacillales</taxon>
        <taxon>Paenibacillaceae</taxon>
        <taxon>Paenibacillus</taxon>
    </lineage>
</organism>
<dbReference type="EMBL" id="JAAAMV010000002">
    <property type="protein sequence ID" value="NBD23543.1"/>
    <property type="molecule type" value="Genomic_DNA"/>
</dbReference>